<protein>
    <submittedName>
        <fullName evidence="1">Uncharacterized protein</fullName>
    </submittedName>
</protein>
<dbReference type="EMBL" id="CM020619">
    <property type="protein sequence ID" value="KAK1862711.1"/>
    <property type="molecule type" value="Genomic_DNA"/>
</dbReference>
<keyword evidence="2" id="KW-1185">Reference proteome</keyword>
<organism evidence="1 2">
    <name type="scientific">Pyropia yezoensis</name>
    <name type="common">Susabi-nori</name>
    <name type="synonym">Porphyra yezoensis</name>
    <dbReference type="NCBI Taxonomy" id="2788"/>
    <lineage>
        <taxon>Eukaryota</taxon>
        <taxon>Rhodophyta</taxon>
        <taxon>Bangiophyceae</taxon>
        <taxon>Bangiales</taxon>
        <taxon>Bangiaceae</taxon>
        <taxon>Pyropia</taxon>
    </lineage>
</organism>
<name>A0ACC3BXE7_PYRYE</name>
<sequence length="261" mass="27623">MSGAGARVAVVPSRMTLQQIKGRLAGAKKGHSMLQKKADALTVRFRSILKDILEKKEGAGEQSKDAMLALAMAKYAFGEELTVVMGESVDEEASCKVKMTPDNIAGVTLPVFSRYEGGGGAAGGLDGSKGGGAKGGAKGGAAGAGTGRSLAGLSKGGQQISECRETFSTTLELLVALASLQTSFIILDEAIKLTNRRVNALENVVVPKLDNTVKYIISELDEMEREEFFRLKLVCQGCHRENGACCCVLYWIRFARTGVVV</sequence>
<comment type="caution">
    <text evidence="1">The sequence shown here is derived from an EMBL/GenBank/DDBJ whole genome shotgun (WGS) entry which is preliminary data.</text>
</comment>
<accession>A0ACC3BXE7</accession>
<reference evidence="1" key="1">
    <citation type="submission" date="2019-11" db="EMBL/GenBank/DDBJ databases">
        <title>Nori genome reveals adaptations in red seaweeds to the harsh intertidal environment.</title>
        <authorList>
            <person name="Wang D."/>
            <person name="Mao Y."/>
        </authorList>
    </citation>
    <scope>NUCLEOTIDE SEQUENCE</scope>
    <source>
        <tissue evidence="1">Gametophyte</tissue>
    </source>
</reference>
<gene>
    <name evidence="1" type="ORF">I4F81_005278</name>
</gene>
<dbReference type="Proteomes" id="UP000798662">
    <property type="component" value="Chromosome 2"/>
</dbReference>
<evidence type="ECO:0000313" key="2">
    <source>
        <dbReference type="Proteomes" id="UP000798662"/>
    </source>
</evidence>
<evidence type="ECO:0000313" key="1">
    <source>
        <dbReference type="EMBL" id="KAK1862711.1"/>
    </source>
</evidence>
<proteinExistence type="predicted"/>